<dbReference type="OrthoDB" id="3764233at2"/>
<proteinExistence type="predicted"/>
<dbReference type="AlphaFoldDB" id="F8A0I9"/>
<protein>
    <submittedName>
        <fullName evidence="2">Uncharacterized protein</fullName>
    </submittedName>
</protein>
<accession>F8A0I9</accession>
<feature type="region of interest" description="Disordered" evidence="1">
    <location>
        <begin position="158"/>
        <end position="180"/>
    </location>
</feature>
<sequence>MSTAHKDPRWREAERFAQRHARLVLARLDARVAAAGEDGALDLVGDDLAAFVEHHRSPVGRETVQRLHAAAGGRTAVCYARAGYTKMAVLWADQHGVALFGYTDAGHAAPLNGAGHALQTRALEAAEQQVRTAAAALTRHVASLRAEQERLEREAHAAALRAQEQDREQERRRRRRRDQHEATLGRAVSLLLALQIDPMALHATIQRLTLSTVVPAVADSADRLSLAERPHAVGLVRAMFDEAAGALEVATPDAARESPQFRAARLAVDRAYDALDVAEGADVAGHATPDDVAAALRDAERCWRALVAELVRSDAVPLVTAPLTAPVPRVPQPRLREHG</sequence>
<dbReference type="RefSeq" id="WP_013883052.1">
    <property type="nucleotide sequence ID" value="NC_015671.1"/>
</dbReference>
<organism evidence="2 3">
    <name type="scientific">Cellulomonas gilvus (strain ATCC 13127 / NRRL B-14078)</name>
    <name type="common">Cellvibrio gilvus</name>
    <dbReference type="NCBI Taxonomy" id="593907"/>
    <lineage>
        <taxon>Bacteria</taxon>
        <taxon>Bacillati</taxon>
        <taxon>Actinomycetota</taxon>
        <taxon>Actinomycetes</taxon>
        <taxon>Micrococcales</taxon>
        <taxon>Cellulomonadaceae</taxon>
        <taxon>Cellulomonas</taxon>
    </lineage>
</organism>
<dbReference type="KEGG" id="cga:Celgi_1014"/>
<evidence type="ECO:0000313" key="3">
    <source>
        <dbReference type="Proteomes" id="UP000000485"/>
    </source>
</evidence>
<evidence type="ECO:0000313" key="2">
    <source>
        <dbReference type="EMBL" id="AEI11533.1"/>
    </source>
</evidence>
<keyword evidence="3" id="KW-1185">Reference proteome</keyword>
<dbReference type="eggNOG" id="COG4127">
    <property type="taxonomic scope" value="Bacteria"/>
</dbReference>
<reference evidence="3" key="1">
    <citation type="submission" date="2011-04" db="EMBL/GenBank/DDBJ databases">
        <title>Complete sequence of Cellvibrio gilvus ATCC 13127.</title>
        <authorList>
            <person name="Lucas S."/>
            <person name="Han J."/>
            <person name="Lapidus A."/>
            <person name="Cheng J.-F."/>
            <person name="Goodwin L."/>
            <person name="Pitluck S."/>
            <person name="Peters L."/>
            <person name="Munk A."/>
            <person name="Detter J.C."/>
            <person name="Han C."/>
            <person name="Tapia R."/>
            <person name="Land M."/>
            <person name="Hauser L."/>
            <person name="Kyrpides N."/>
            <person name="Ivanova N."/>
            <person name="Ovchinnikova G."/>
            <person name="Pagani I."/>
            <person name="Mead D."/>
            <person name="Brumm P."/>
            <person name="Woyke T."/>
        </authorList>
    </citation>
    <scope>NUCLEOTIDE SEQUENCE [LARGE SCALE GENOMIC DNA]</scope>
    <source>
        <strain evidence="3">ATCC 13127 / NRRL B-14078</strain>
    </source>
</reference>
<dbReference type="Proteomes" id="UP000000485">
    <property type="component" value="Chromosome"/>
</dbReference>
<gene>
    <name evidence="2" type="ordered locus">Celgi_1014</name>
</gene>
<evidence type="ECO:0000256" key="1">
    <source>
        <dbReference type="SAM" id="MobiDB-lite"/>
    </source>
</evidence>
<dbReference type="STRING" id="593907.Celgi_1014"/>
<name>F8A0I9_CELGA</name>
<dbReference type="EMBL" id="CP002665">
    <property type="protein sequence ID" value="AEI11533.1"/>
    <property type="molecule type" value="Genomic_DNA"/>
</dbReference>
<dbReference type="HOGENOM" id="CLU_818084_0_0_11"/>